<dbReference type="PANTHER" id="PTHR24379">
    <property type="entry name" value="KRAB AND ZINC FINGER DOMAIN-CONTAINING"/>
    <property type="match status" value="1"/>
</dbReference>
<feature type="domain" description="C2H2-type" evidence="7">
    <location>
        <begin position="390"/>
        <end position="418"/>
    </location>
</feature>
<keyword evidence="4" id="KW-0862">Zinc</keyword>
<dbReference type="FunFam" id="3.30.160.60:FF:000100">
    <property type="entry name" value="Zinc finger 45-like"/>
    <property type="match status" value="2"/>
</dbReference>
<dbReference type="OrthoDB" id="6077919at2759"/>
<keyword evidence="2" id="KW-0677">Repeat</keyword>
<feature type="domain" description="C2H2-type" evidence="7">
    <location>
        <begin position="446"/>
        <end position="473"/>
    </location>
</feature>
<keyword evidence="3 5" id="KW-0863">Zinc-finger</keyword>
<dbReference type="AlphaFoldDB" id="A0A7M5X8D3"/>
<dbReference type="Pfam" id="PF13894">
    <property type="entry name" value="zf-C2H2_4"/>
    <property type="match status" value="1"/>
</dbReference>
<dbReference type="SUPFAM" id="SSF57667">
    <property type="entry name" value="beta-beta-alpha zinc fingers"/>
    <property type="match status" value="5"/>
</dbReference>
<evidence type="ECO:0000256" key="2">
    <source>
        <dbReference type="ARBA" id="ARBA00022737"/>
    </source>
</evidence>
<dbReference type="Pfam" id="PF00096">
    <property type="entry name" value="zf-C2H2"/>
    <property type="match status" value="3"/>
</dbReference>
<dbReference type="InterPro" id="IPR013087">
    <property type="entry name" value="Znf_C2H2_type"/>
</dbReference>
<dbReference type="GO" id="GO:0008270">
    <property type="term" value="F:zinc ion binding"/>
    <property type="evidence" value="ECO:0007669"/>
    <property type="project" value="UniProtKB-KW"/>
</dbReference>
<feature type="domain" description="C2H2-type" evidence="7">
    <location>
        <begin position="334"/>
        <end position="361"/>
    </location>
</feature>
<name>A0A7M5X8D3_9CNID</name>
<dbReference type="SMART" id="SM00355">
    <property type="entry name" value="ZnF_C2H2"/>
    <property type="match status" value="11"/>
</dbReference>
<feature type="compositionally biased region" description="Polar residues" evidence="6">
    <location>
        <begin position="158"/>
        <end position="173"/>
    </location>
</feature>
<feature type="domain" description="C2H2-type" evidence="7">
    <location>
        <begin position="509"/>
        <end position="536"/>
    </location>
</feature>
<protein>
    <recommendedName>
        <fullName evidence="7">C2H2-type domain-containing protein</fullName>
    </recommendedName>
</protein>
<evidence type="ECO:0000256" key="1">
    <source>
        <dbReference type="ARBA" id="ARBA00022723"/>
    </source>
</evidence>
<evidence type="ECO:0000256" key="3">
    <source>
        <dbReference type="ARBA" id="ARBA00022771"/>
    </source>
</evidence>
<dbReference type="GeneID" id="136801284"/>
<sequence>MATDRLGNYIDPRMYSTGITGDLLFRGPGLFQNVQFIPERITQFSISPDGIRYYKVTWQEAWLPEHQLIQHQTLIEAYWRTQNDLTNANNAGESSHTITSNANKVQIAVSNISKSTNAPFYGNLNLTELTAAATTNASNAGDAPETQSTPATIKIKAKNTTSSAKTPTDSTVEATDESAVTAAAHTILAQVMKDSEVEKAVEGEEGQDENTYIEIPLNVVLEATIEAENAATNESTPKVELKPHQAAWRKKANSSSLQLDGFDLVNIENSNASMEELEANARETLSSFRRKRVRFPNGTSKLPQECFFCLKKLSNRKKLREHQFSVHFKNVGEFMCGICKQRFVFGRQLKAHMLVHSDNRNYQCQYCGLTCKRRSHLHKHVQTHNQERNYRCDVCHTNFKVQAELKDHCMSDHKNQTNQCNVCKQTLHTPFSVYIHSMRHSGTRDHICETCGASFKRKQHLIAHRNTHAELREKIKCPACDKEVPDRKYLRRHMEQMHKELAADYRYDYICELCGKDFAYKGRLDEHMKTHANETDEDRHSRVKKKRVDSLSDEALDQISDQAIKYVDPKTQEVKLRCKLCRKREFRMISSFEKHIQDHKAGRVQMAAPDAIDCEQCDRSFNSAKRLERHMLTHQNKQEFECTRCEQSFSARSILQAHLRKCAIPTNKGAEKRKATLKAKEEMMRQLKNLSDDELDDDVVMDEEDDDVIKEGEEVVQTESAVAHAHEEETDEPMVAMQHEGETLTINTEEEEENELRFVEQTEMEVVNANDETSVQAETALVALQVIQANQQEAASLQEIINNPQSNATLSYVMECVSQAVANEQVLASGEEGLVVGGEGAQLTGSMEIQSHQIISVSVQAQDETDTNITQDVEGFIQQDVSDPNPENE</sequence>
<dbReference type="RefSeq" id="XP_066914013.1">
    <property type="nucleotide sequence ID" value="XM_067057912.1"/>
</dbReference>
<reference evidence="8" key="1">
    <citation type="submission" date="2021-01" db="UniProtKB">
        <authorList>
            <consortium name="EnsemblMetazoa"/>
        </authorList>
    </citation>
    <scope>IDENTIFICATION</scope>
</reference>
<evidence type="ECO:0000256" key="5">
    <source>
        <dbReference type="PROSITE-ProRule" id="PRU00042"/>
    </source>
</evidence>
<dbReference type="PROSITE" id="PS50157">
    <property type="entry name" value="ZINC_FINGER_C2H2_2"/>
    <property type="match status" value="7"/>
</dbReference>
<evidence type="ECO:0000256" key="6">
    <source>
        <dbReference type="SAM" id="MobiDB-lite"/>
    </source>
</evidence>
<keyword evidence="9" id="KW-1185">Reference proteome</keyword>
<dbReference type="InterPro" id="IPR036236">
    <property type="entry name" value="Znf_C2H2_sf"/>
</dbReference>
<keyword evidence="1" id="KW-0479">Metal-binding</keyword>
<dbReference type="PROSITE" id="PS00028">
    <property type="entry name" value="ZINC_FINGER_C2H2_1"/>
    <property type="match status" value="7"/>
</dbReference>
<proteinExistence type="predicted"/>
<evidence type="ECO:0000313" key="8">
    <source>
        <dbReference type="EnsemblMetazoa" id="CLYHEMP019152.1"/>
    </source>
</evidence>
<evidence type="ECO:0000256" key="4">
    <source>
        <dbReference type="ARBA" id="ARBA00022833"/>
    </source>
</evidence>
<evidence type="ECO:0000313" key="9">
    <source>
        <dbReference type="Proteomes" id="UP000594262"/>
    </source>
</evidence>
<dbReference type="EnsemblMetazoa" id="CLYHEMT019152.1">
    <property type="protein sequence ID" value="CLYHEMP019152.1"/>
    <property type="gene ID" value="CLYHEMG019152"/>
</dbReference>
<dbReference type="Gene3D" id="3.30.160.60">
    <property type="entry name" value="Classic Zinc Finger"/>
    <property type="match status" value="7"/>
</dbReference>
<feature type="domain" description="C2H2-type" evidence="7">
    <location>
        <begin position="640"/>
        <end position="672"/>
    </location>
</feature>
<feature type="domain" description="C2H2-type" evidence="7">
    <location>
        <begin position="612"/>
        <end position="639"/>
    </location>
</feature>
<feature type="domain" description="C2H2-type" evidence="7">
    <location>
        <begin position="362"/>
        <end position="389"/>
    </location>
</feature>
<dbReference type="Proteomes" id="UP000594262">
    <property type="component" value="Unplaced"/>
</dbReference>
<feature type="region of interest" description="Disordered" evidence="6">
    <location>
        <begin position="137"/>
        <end position="177"/>
    </location>
</feature>
<dbReference type="PANTHER" id="PTHR24379:SF127">
    <property type="entry name" value="BLOODY FINGERS-RELATED"/>
    <property type="match status" value="1"/>
</dbReference>
<organism evidence="8 9">
    <name type="scientific">Clytia hemisphaerica</name>
    <dbReference type="NCBI Taxonomy" id="252671"/>
    <lineage>
        <taxon>Eukaryota</taxon>
        <taxon>Metazoa</taxon>
        <taxon>Cnidaria</taxon>
        <taxon>Hydrozoa</taxon>
        <taxon>Hydroidolina</taxon>
        <taxon>Leptothecata</taxon>
        <taxon>Obeliida</taxon>
        <taxon>Clytiidae</taxon>
        <taxon>Clytia</taxon>
    </lineage>
</organism>
<accession>A0A7M5X8D3</accession>
<evidence type="ECO:0000259" key="7">
    <source>
        <dbReference type="PROSITE" id="PS50157"/>
    </source>
</evidence>